<dbReference type="PROSITE" id="PS50943">
    <property type="entry name" value="HTH_CROC1"/>
    <property type="match status" value="1"/>
</dbReference>
<dbReference type="CDD" id="cd00093">
    <property type="entry name" value="HTH_XRE"/>
    <property type="match status" value="1"/>
</dbReference>
<dbReference type="SUPFAM" id="SSF47413">
    <property type="entry name" value="lambda repressor-like DNA-binding domains"/>
    <property type="match status" value="1"/>
</dbReference>
<evidence type="ECO:0000256" key="1">
    <source>
        <dbReference type="ARBA" id="ARBA00023125"/>
    </source>
</evidence>
<dbReference type="SUPFAM" id="SSF89447">
    <property type="entry name" value="AbrB/MazE/MraZ-like"/>
    <property type="match status" value="1"/>
</dbReference>
<evidence type="ECO:0000313" key="3">
    <source>
        <dbReference type="EMBL" id="MZL68235.1"/>
    </source>
</evidence>
<dbReference type="PANTHER" id="PTHR46558">
    <property type="entry name" value="TRACRIPTIONAL REGULATORY PROTEIN-RELATED-RELATED"/>
    <property type="match status" value="1"/>
</dbReference>
<name>A0ABW9WQR8_9FIRM</name>
<dbReference type="Gene3D" id="1.10.260.40">
    <property type="entry name" value="lambda repressor-like DNA-binding domains"/>
    <property type="match status" value="1"/>
</dbReference>
<dbReference type="Pfam" id="PF01381">
    <property type="entry name" value="HTH_3"/>
    <property type="match status" value="1"/>
</dbReference>
<dbReference type="Gene3D" id="2.10.260.10">
    <property type="match status" value="1"/>
</dbReference>
<gene>
    <name evidence="3" type="ORF">GT747_00400</name>
</gene>
<dbReference type="InterPro" id="IPR037914">
    <property type="entry name" value="SpoVT-AbrB_sf"/>
</dbReference>
<dbReference type="PANTHER" id="PTHR46558:SF13">
    <property type="entry name" value="HTH-TYPE TRANSCRIPTIONAL REGULATOR IMMR"/>
    <property type="match status" value="1"/>
</dbReference>
<dbReference type="SMART" id="SM00530">
    <property type="entry name" value="HTH_XRE"/>
    <property type="match status" value="1"/>
</dbReference>
<dbReference type="NCBIfam" id="TIGR01439">
    <property type="entry name" value="lp_hng_hel_AbrB"/>
    <property type="match status" value="1"/>
</dbReference>
<keyword evidence="1" id="KW-0238">DNA-binding</keyword>
<dbReference type="InterPro" id="IPR001387">
    <property type="entry name" value="Cro/C1-type_HTH"/>
</dbReference>
<evidence type="ECO:0000313" key="4">
    <source>
        <dbReference type="Proteomes" id="UP000474718"/>
    </source>
</evidence>
<keyword evidence="4" id="KW-1185">Reference proteome</keyword>
<reference evidence="3 4" key="1">
    <citation type="journal article" date="2019" name="Nat. Med.">
        <title>A library of human gut bacterial isolates paired with longitudinal multiomics data enables mechanistic microbiome research.</title>
        <authorList>
            <person name="Poyet M."/>
            <person name="Groussin M."/>
            <person name="Gibbons S.M."/>
            <person name="Avila-Pacheco J."/>
            <person name="Jiang X."/>
            <person name="Kearney S.M."/>
            <person name="Perrotta A.R."/>
            <person name="Berdy B."/>
            <person name="Zhao S."/>
            <person name="Lieberman T.D."/>
            <person name="Swanson P.K."/>
            <person name="Smith M."/>
            <person name="Roesemann S."/>
            <person name="Alexander J.E."/>
            <person name="Rich S.A."/>
            <person name="Livny J."/>
            <person name="Vlamakis H."/>
            <person name="Clish C."/>
            <person name="Bullock K."/>
            <person name="Deik A."/>
            <person name="Scott J."/>
            <person name="Pierce K.A."/>
            <person name="Xavier R.J."/>
            <person name="Alm E.J."/>
        </authorList>
    </citation>
    <scope>NUCLEOTIDE SEQUENCE [LARGE SCALE GENOMIC DNA]</scope>
    <source>
        <strain evidence="3 4">BIOML-A2</strain>
    </source>
</reference>
<dbReference type="SMART" id="SM00966">
    <property type="entry name" value="SpoVT_AbrB"/>
    <property type="match status" value="1"/>
</dbReference>
<dbReference type="Pfam" id="PF04014">
    <property type="entry name" value="MazE_antitoxin"/>
    <property type="match status" value="1"/>
</dbReference>
<dbReference type="Proteomes" id="UP000474718">
    <property type="component" value="Unassembled WGS sequence"/>
</dbReference>
<proteinExistence type="predicted"/>
<feature type="domain" description="HTH cro/C1-type" evidence="2">
    <location>
        <begin position="9"/>
        <end position="63"/>
    </location>
</feature>
<comment type="caution">
    <text evidence="3">The sequence shown here is derived from an EMBL/GenBank/DDBJ whole genome shotgun (WGS) entry which is preliminary data.</text>
</comment>
<accession>A0ABW9WQR8</accession>
<dbReference type="EMBL" id="WWVX01000001">
    <property type="protein sequence ID" value="MZL68235.1"/>
    <property type="molecule type" value="Genomic_DNA"/>
</dbReference>
<organism evidence="3 4">
    <name type="scientific">Bittarella massiliensis</name>
    <name type="common">ex Durand et al. 2017</name>
    <dbReference type="NCBI Taxonomy" id="1720313"/>
    <lineage>
        <taxon>Bacteria</taxon>
        <taxon>Bacillati</taxon>
        <taxon>Bacillota</taxon>
        <taxon>Clostridia</taxon>
        <taxon>Eubacteriales</taxon>
        <taxon>Oscillospiraceae</taxon>
        <taxon>Bittarella (ex Durand et al. 2017)</taxon>
    </lineage>
</organism>
<dbReference type="InterPro" id="IPR007159">
    <property type="entry name" value="SpoVT-AbrB_dom"/>
</dbReference>
<sequence>MKSMIHENLQFLRRARGYSQEEVAERIGVSRQAVAKWESGETIPDLPNTQALADLYSITLDELVNHHDSQGGALLTPKGKHLFGLVRVGERGQIVIPKRAREVFSISTGDQLLVLGDEEQGIAIVKADLVQSFAHELMKAAQREKAPPRSERGGEGE</sequence>
<protein>
    <submittedName>
        <fullName evidence="3">Helix-turn-helix domain-containing protein</fullName>
    </submittedName>
</protein>
<dbReference type="InterPro" id="IPR010982">
    <property type="entry name" value="Lambda_DNA-bd_dom_sf"/>
</dbReference>
<evidence type="ECO:0000259" key="2">
    <source>
        <dbReference type="PROSITE" id="PS50943"/>
    </source>
</evidence>